<dbReference type="AlphaFoldDB" id="A0AAW6TTH4"/>
<dbReference type="InterPro" id="IPR036291">
    <property type="entry name" value="NAD(P)-bd_dom_sf"/>
</dbReference>
<gene>
    <name evidence="3" type="ORF">QJ522_00900</name>
</gene>
<dbReference type="InterPro" id="IPR000683">
    <property type="entry name" value="Gfo/Idh/MocA-like_OxRdtase_N"/>
</dbReference>
<name>A0AAW6TTH4_9BACT</name>
<dbReference type="RefSeq" id="WP_349242994.1">
    <property type="nucleotide sequence ID" value="NZ_JASCXX010000001.1"/>
</dbReference>
<dbReference type="EMBL" id="JASCXX010000001">
    <property type="protein sequence ID" value="MDI6447584.1"/>
    <property type="molecule type" value="Genomic_DNA"/>
</dbReference>
<evidence type="ECO:0000259" key="2">
    <source>
        <dbReference type="Pfam" id="PF19051"/>
    </source>
</evidence>
<dbReference type="GO" id="GO:0000166">
    <property type="term" value="F:nucleotide binding"/>
    <property type="evidence" value="ECO:0007669"/>
    <property type="project" value="InterPro"/>
</dbReference>
<dbReference type="Pfam" id="PF01408">
    <property type="entry name" value="GFO_IDH_MocA"/>
    <property type="match status" value="1"/>
</dbReference>
<dbReference type="PROSITE" id="PS51318">
    <property type="entry name" value="TAT"/>
    <property type="match status" value="1"/>
</dbReference>
<dbReference type="PANTHER" id="PTHR43818">
    <property type="entry name" value="BCDNA.GH03377"/>
    <property type="match status" value="1"/>
</dbReference>
<reference evidence="3" key="1">
    <citation type="submission" date="2023-05" db="EMBL/GenBank/DDBJ databases">
        <title>Anaerotaeda fermentans gen. nov., sp. nov., a novel anaerobic planctomycete of the new family within the order Sedimentisphaerales isolated from Taman Peninsula, Russia.</title>
        <authorList>
            <person name="Khomyakova M.A."/>
            <person name="Merkel A.Y."/>
            <person name="Slobodkin A.I."/>
        </authorList>
    </citation>
    <scope>NUCLEOTIDE SEQUENCE</scope>
    <source>
        <strain evidence="3">M17dextr</strain>
    </source>
</reference>
<keyword evidence="4" id="KW-1185">Reference proteome</keyword>
<dbReference type="InterPro" id="IPR006311">
    <property type="entry name" value="TAT_signal"/>
</dbReference>
<sequence length="439" mass="48653">MQRKLTRRTFLRNAAWAGSGLVILSNSRLVRGTLANSKLNIAGIGIGGRGAANIQGVASENIVALCDVDEKHAAATFEQHPDAKRFKDFRRMLDAVHNQIDAVVIGTPDHTHAPAGVMAMKLGKHCYCEKPLTHSVYEARLMANIAREKGLVTQMGTQIHAENNYRRAVELVQSNAIGPVREVHVWLGANFDGPPKPTDMSQPNAPTDHVPVPAGLDWDLWLGPAPYRFYSPAYAPFHWRYWWNFANGQLGDFFCHYCDLAFWALKLRHPTTVEAEGPVHPESTAKWTIAKQQYPARGDLPPVHLTWYNGGGYPALVKERNVPQWSSGVLFVGSKGMLLADYGRHQLLPETEFAGFQPPDPFIANSIGHHREWIEACKTGGPTTCNFDYSGALTEAALLCNVALRTGEKLTWDAANLKAVGCPQADAYIQRPYRRGWTL</sequence>
<evidence type="ECO:0000313" key="4">
    <source>
        <dbReference type="Proteomes" id="UP001431776"/>
    </source>
</evidence>
<feature type="domain" description="Gfo/Idh/MocA-like oxidoreductase N-terminal" evidence="1">
    <location>
        <begin position="41"/>
        <end position="156"/>
    </location>
</feature>
<organism evidence="3 4">
    <name type="scientific">Anaerobaca lacustris</name>
    <dbReference type="NCBI Taxonomy" id="3044600"/>
    <lineage>
        <taxon>Bacteria</taxon>
        <taxon>Pseudomonadati</taxon>
        <taxon>Planctomycetota</taxon>
        <taxon>Phycisphaerae</taxon>
        <taxon>Sedimentisphaerales</taxon>
        <taxon>Anaerobacaceae</taxon>
        <taxon>Anaerobaca</taxon>
    </lineage>
</organism>
<dbReference type="InterPro" id="IPR043906">
    <property type="entry name" value="Gfo/Idh/MocA_OxRdtase_bact_C"/>
</dbReference>
<dbReference type="Gene3D" id="3.30.360.10">
    <property type="entry name" value="Dihydrodipicolinate Reductase, domain 2"/>
    <property type="match status" value="1"/>
</dbReference>
<dbReference type="Pfam" id="PF19051">
    <property type="entry name" value="GFO_IDH_MocA_C2"/>
    <property type="match status" value="1"/>
</dbReference>
<proteinExistence type="predicted"/>
<dbReference type="PANTHER" id="PTHR43818:SF10">
    <property type="entry name" value="NADH-DEPENDENT DEHYDROGENASE-RELATED"/>
    <property type="match status" value="1"/>
</dbReference>
<evidence type="ECO:0000313" key="3">
    <source>
        <dbReference type="EMBL" id="MDI6447584.1"/>
    </source>
</evidence>
<dbReference type="Proteomes" id="UP001431776">
    <property type="component" value="Unassembled WGS sequence"/>
</dbReference>
<accession>A0AAW6TTH4</accession>
<feature type="domain" description="Gfo/Idh/MocA-like oxidoreductase bacterial type C-terminal" evidence="2">
    <location>
        <begin position="209"/>
        <end position="294"/>
    </location>
</feature>
<dbReference type="SUPFAM" id="SSF55347">
    <property type="entry name" value="Glyceraldehyde-3-phosphate dehydrogenase-like, C-terminal domain"/>
    <property type="match status" value="1"/>
</dbReference>
<dbReference type="SUPFAM" id="SSF51735">
    <property type="entry name" value="NAD(P)-binding Rossmann-fold domains"/>
    <property type="match status" value="1"/>
</dbReference>
<dbReference type="Gene3D" id="3.40.50.720">
    <property type="entry name" value="NAD(P)-binding Rossmann-like Domain"/>
    <property type="match status" value="1"/>
</dbReference>
<protein>
    <submittedName>
        <fullName evidence="3">Gfo/Idh/MocA family oxidoreductase</fullName>
    </submittedName>
</protein>
<dbReference type="InterPro" id="IPR050463">
    <property type="entry name" value="Gfo/Idh/MocA_oxidrdct_glycsds"/>
</dbReference>
<comment type="caution">
    <text evidence="3">The sequence shown here is derived from an EMBL/GenBank/DDBJ whole genome shotgun (WGS) entry which is preliminary data.</text>
</comment>
<evidence type="ECO:0000259" key="1">
    <source>
        <dbReference type="Pfam" id="PF01408"/>
    </source>
</evidence>